<dbReference type="SMART" id="SM00968">
    <property type="entry name" value="SMC_hinge"/>
    <property type="match status" value="1"/>
</dbReference>
<keyword evidence="3 6" id="KW-0067">ATP-binding</keyword>
<gene>
    <name evidence="6" type="primary">smc</name>
    <name evidence="8" type="ORF">KY465_06445</name>
</gene>
<dbReference type="EMBL" id="JAHWQX010000002">
    <property type="protein sequence ID" value="MBW3096912.1"/>
    <property type="molecule type" value="Genomic_DNA"/>
</dbReference>
<feature type="coiled-coil region" evidence="6">
    <location>
        <begin position="252"/>
        <end position="334"/>
    </location>
</feature>
<feature type="domain" description="SMC hinge" evidence="7">
    <location>
        <begin position="508"/>
        <end position="596"/>
    </location>
</feature>
<dbReference type="Pfam" id="PF02463">
    <property type="entry name" value="SMC_N"/>
    <property type="match status" value="1"/>
</dbReference>
<dbReference type="InterPro" id="IPR011890">
    <property type="entry name" value="SMC_prok"/>
</dbReference>
<evidence type="ECO:0000313" key="8">
    <source>
        <dbReference type="EMBL" id="MBW3096912.1"/>
    </source>
</evidence>
<dbReference type="InterPro" id="IPR010935">
    <property type="entry name" value="SMC_hinge"/>
</dbReference>
<evidence type="ECO:0000256" key="1">
    <source>
        <dbReference type="ARBA" id="ARBA00022490"/>
    </source>
</evidence>
<keyword evidence="2 6" id="KW-0547">Nucleotide-binding</keyword>
<feature type="coiled-coil region" evidence="6">
    <location>
        <begin position="177"/>
        <end position="211"/>
    </location>
</feature>
<dbReference type="RefSeq" id="WP_219200877.1">
    <property type="nucleotide sequence ID" value="NZ_JAHWQX010000002.1"/>
</dbReference>
<keyword evidence="1 6" id="KW-0963">Cytoplasm</keyword>
<dbReference type="PANTHER" id="PTHR43977">
    <property type="entry name" value="STRUCTURAL MAINTENANCE OF CHROMOSOMES PROTEIN 3"/>
    <property type="match status" value="1"/>
</dbReference>
<keyword evidence="9" id="KW-1185">Reference proteome</keyword>
<comment type="subunit">
    <text evidence="6">Homodimer.</text>
</comment>
<keyword evidence="4 6" id="KW-0175">Coiled coil</keyword>
<accession>A0ABS6WNC5</accession>
<feature type="coiled-coil region" evidence="6">
    <location>
        <begin position="398"/>
        <end position="501"/>
    </location>
</feature>
<comment type="caution">
    <text evidence="8">The sequence shown here is derived from an EMBL/GenBank/DDBJ whole genome shotgun (WGS) entry which is preliminary data.</text>
</comment>
<evidence type="ECO:0000256" key="6">
    <source>
        <dbReference type="HAMAP-Rule" id="MF_01894"/>
    </source>
</evidence>
<dbReference type="Pfam" id="PF06470">
    <property type="entry name" value="SMC_hinge"/>
    <property type="match status" value="1"/>
</dbReference>
<dbReference type="Proteomes" id="UP001430804">
    <property type="component" value="Unassembled WGS sequence"/>
</dbReference>
<dbReference type="HAMAP" id="MF_01894">
    <property type="entry name" value="Smc_prok"/>
    <property type="match status" value="1"/>
</dbReference>
<sequence>MKFNRLRLLGFKSFVEPTEFVIERGLTGIVGPNGCGKSNLVEAMRWVMGENSYKNMRASGMDDVIFSGSGNRPARNTAEVGLYLDNSDRTAPAAFNDSDEIQVTRRIEREAGSVYRINGKEARAKDVQLLFADASTGARSPSMVGQGRIGELIQAKPQARRQLLEEAAGISGLHSRRHEAELRLRAAETNLERLDDVTSELESQIDSLKRQARQAGRFRALSAEIRQSEATLLHLRWQAAKTQEGEAESTLAQATSIVAEKAQDQMQAAKAQAIAAHRLPELRDSEASAAAALQRLQIARTQLEEEAGRMARRREELEQRRAQLDADMAREKQLMADNAGILERLSAEEAGLREALSAAGGVAAERKAAFEAAAAQLAASEADLAARTATRADAAAERTQLEKTIADIGERQKRLNAQAERYDAELAELSARIESLPDPAEKRRALQRAEAHLADAEQDLARREAALEAARQAEDAARPPVAEARARLNAAETEARTIERMLNTGASSDLFPPVLEKISVDRGFETALGAALGDDLDLPLDASAPAHWTLLARAGDPDLPAEALPLAGHVQAPPELGRRLAQIGIVADLAAARRLQPDLRPGQRLVTRDGAVVRWDGFVATPEAPTAAAMRLEQKNRLSELDAEIATAGKAVEEVETALASASANLAERRLEHQQGREAIRLATAEIGTAREALAAAEKAAGELSGRRDVLAQTRAQLSEQAAEAREALAAAKQQLSLVPDLSRLQGALDDSRALVADHRASLAETRAAHEGLERENAARHQRLEAIAEERNSWIERARGAEEQLATLASRAEAARAEFEAMAESPGEIDLRRRQLLQELDKADTLRKQAADRLAEAETTSRAADKSATEAIAALSQSREARGRAEERLLAARERREDTEARIREALDCAPHHAIRHTGLKSDDDLPEPAALERTLDRLKVDRERLGAVNLRAEEEQAELSGRLETIITEREDVVEAIRKLRGGIQSLNREGRERLLAAFDIVNDQFQRLFTHLFGGGTAELQLIESDDPLEAGLEILARPPGKKPQTMTLLSGGEQALTAMALIFAVFLTNPAPICVLDEVDAPLDDHNVERFCNLMDEMARATETRFVIITHNPITMARMNRLFGVTMAEQGISQLVSVDLQKAEQLREAS</sequence>
<evidence type="ECO:0000256" key="3">
    <source>
        <dbReference type="ARBA" id="ARBA00022840"/>
    </source>
</evidence>
<feature type="binding site" evidence="6">
    <location>
        <begin position="32"/>
        <end position="39"/>
    </location>
    <ligand>
        <name>ATP</name>
        <dbReference type="ChEBI" id="CHEBI:30616"/>
    </ligand>
</feature>
<evidence type="ECO:0000256" key="5">
    <source>
        <dbReference type="ARBA" id="ARBA00023125"/>
    </source>
</evidence>
<comment type="similarity">
    <text evidence="6">Belongs to the SMC family.</text>
</comment>
<reference evidence="8" key="1">
    <citation type="submission" date="2021-07" db="EMBL/GenBank/DDBJ databases">
        <title>Pseudohoeflea marina sp. nov. a polyhydroxyalcanoate-producing bacterium.</title>
        <authorList>
            <person name="Zheng W."/>
            <person name="Yu S."/>
            <person name="Huang Y."/>
        </authorList>
    </citation>
    <scope>NUCLEOTIDE SEQUENCE</scope>
    <source>
        <strain evidence="8">DP4N28-3</strain>
    </source>
</reference>
<comment type="domain">
    <text evidence="6">Contains large globular domains required for ATP hydrolysis at each terminus and a third globular domain forming a flexible hinge near the middle of the molecule. These domains are separated by coiled-coil structures.</text>
</comment>
<dbReference type="InterPro" id="IPR003395">
    <property type="entry name" value="RecF/RecN/SMC_N"/>
</dbReference>
<evidence type="ECO:0000313" key="9">
    <source>
        <dbReference type="Proteomes" id="UP001430804"/>
    </source>
</evidence>
<comment type="function">
    <text evidence="6">Required for chromosome condensation and partitioning.</text>
</comment>
<feature type="coiled-coil region" evidence="6">
    <location>
        <begin position="638"/>
        <end position="902"/>
    </location>
</feature>
<dbReference type="PIRSF" id="PIRSF005719">
    <property type="entry name" value="SMC"/>
    <property type="match status" value="1"/>
</dbReference>
<evidence type="ECO:0000256" key="4">
    <source>
        <dbReference type="ARBA" id="ARBA00023054"/>
    </source>
</evidence>
<evidence type="ECO:0000259" key="7">
    <source>
        <dbReference type="SMART" id="SM00968"/>
    </source>
</evidence>
<proteinExistence type="inferred from homology"/>
<protein>
    <recommendedName>
        <fullName evidence="6">Chromosome partition protein Smc</fullName>
    </recommendedName>
</protein>
<name>A0ABS6WNC5_9HYPH</name>
<dbReference type="InterPro" id="IPR024704">
    <property type="entry name" value="SMC"/>
</dbReference>
<keyword evidence="5 6" id="KW-0238">DNA-binding</keyword>
<organism evidence="8 9">
    <name type="scientific">Pseudohoeflea coraliihabitans</name>
    <dbReference type="NCBI Taxonomy" id="2860393"/>
    <lineage>
        <taxon>Bacteria</taxon>
        <taxon>Pseudomonadati</taxon>
        <taxon>Pseudomonadota</taxon>
        <taxon>Alphaproteobacteria</taxon>
        <taxon>Hyphomicrobiales</taxon>
        <taxon>Rhizobiaceae</taxon>
        <taxon>Pseudohoeflea</taxon>
    </lineage>
</organism>
<comment type="subcellular location">
    <subcellularLocation>
        <location evidence="6">Cytoplasm</location>
    </subcellularLocation>
</comment>
<evidence type="ECO:0000256" key="2">
    <source>
        <dbReference type="ARBA" id="ARBA00022741"/>
    </source>
</evidence>
<dbReference type="CDD" id="cd03278">
    <property type="entry name" value="ABC_SMC_barmotin"/>
    <property type="match status" value="1"/>
</dbReference>